<dbReference type="STRING" id="1408254.T458_18930"/>
<dbReference type="Proteomes" id="UP000017973">
    <property type="component" value="Unassembled WGS sequence"/>
</dbReference>
<keyword evidence="7 9" id="KW-0472">Membrane</keyword>
<keyword evidence="6 8" id="KW-0129">CBS domain</keyword>
<evidence type="ECO:0000259" key="12">
    <source>
        <dbReference type="PROSITE" id="PS51371"/>
    </source>
</evidence>
<evidence type="ECO:0000256" key="8">
    <source>
        <dbReference type="PROSITE-ProRule" id="PRU00703"/>
    </source>
</evidence>
<dbReference type="Pfam" id="PF00571">
    <property type="entry name" value="CBS"/>
    <property type="match status" value="2"/>
</dbReference>
<evidence type="ECO:0000256" key="9">
    <source>
        <dbReference type="PROSITE-ProRule" id="PRU01193"/>
    </source>
</evidence>
<keyword evidence="4" id="KW-0677">Repeat</keyword>
<feature type="domain" description="CNNM transmembrane" evidence="13">
    <location>
        <begin position="4"/>
        <end position="208"/>
    </location>
</feature>
<feature type="transmembrane region" description="Helical" evidence="11">
    <location>
        <begin position="64"/>
        <end position="83"/>
    </location>
</feature>
<feature type="transmembrane region" description="Helical" evidence="11">
    <location>
        <begin position="12"/>
        <end position="33"/>
    </location>
</feature>
<feature type="transmembrane region" description="Helical" evidence="11">
    <location>
        <begin position="103"/>
        <end position="125"/>
    </location>
</feature>
<evidence type="ECO:0000256" key="1">
    <source>
        <dbReference type="ARBA" id="ARBA00004651"/>
    </source>
</evidence>
<dbReference type="InterPro" id="IPR002550">
    <property type="entry name" value="CNNM"/>
</dbReference>
<dbReference type="eggNOG" id="COG1253">
    <property type="taxonomic scope" value="Bacteria"/>
</dbReference>
<evidence type="ECO:0000313" key="14">
    <source>
        <dbReference type="EMBL" id="EST52987.1"/>
    </source>
</evidence>
<reference evidence="14 15" key="1">
    <citation type="journal article" date="2014" name="Genome Announc.">
        <title>Draft Genome Sequence of Brevibacillus panacihumi Strain W25, a Halotolerant Hydrocarbon-Degrading Bacterium.</title>
        <authorList>
            <person name="Wang X."/>
            <person name="Jin D."/>
            <person name="Zhou L."/>
            <person name="Wu L."/>
            <person name="An W."/>
            <person name="Chen Y."/>
            <person name="Zhao L."/>
        </authorList>
    </citation>
    <scope>NUCLEOTIDE SEQUENCE [LARGE SCALE GENOMIC DNA]</scope>
    <source>
        <strain evidence="14 15">W25</strain>
    </source>
</reference>
<evidence type="ECO:0000256" key="4">
    <source>
        <dbReference type="ARBA" id="ARBA00022737"/>
    </source>
</evidence>
<feature type="domain" description="CBS" evidence="12">
    <location>
        <begin position="291"/>
        <end position="348"/>
    </location>
</feature>
<dbReference type="InterPro" id="IPR044751">
    <property type="entry name" value="Ion_transp-like_CBS"/>
</dbReference>
<feature type="region of interest" description="Disordered" evidence="10">
    <location>
        <begin position="352"/>
        <end position="373"/>
    </location>
</feature>
<evidence type="ECO:0000256" key="11">
    <source>
        <dbReference type="SAM" id="Phobius"/>
    </source>
</evidence>
<dbReference type="AlphaFoldDB" id="V6M3S8"/>
<keyword evidence="3 9" id="KW-0812">Transmembrane</keyword>
<evidence type="ECO:0000256" key="2">
    <source>
        <dbReference type="ARBA" id="ARBA00022475"/>
    </source>
</evidence>
<dbReference type="GO" id="GO:0005886">
    <property type="term" value="C:plasma membrane"/>
    <property type="evidence" value="ECO:0007669"/>
    <property type="project" value="UniProtKB-SubCell"/>
</dbReference>
<evidence type="ECO:0000259" key="13">
    <source>
        <dbReference type="PROSITE" id="PS51846"/>
    </source>
</evidence>
<feature type="domain" description="CBS" evidence="12">
    <location>
        <begin position="227"/>
        <end position="288"/>
    </location>
</feature>
<dbReference type="CDD" id="cd04590">
    <property type="entry name" value="CBS_pair_CorC_HlyC_assoc"/>
    <property type="match status" value="1"/>
</dbReference>
<dbReference type="Pfam" id="PF01595">
    <property type="entry name" value="CNNM"/>
    <property type="match status" value="1"/>
</dbReference>
<dbReference type="SUPFAM" id="SSF54631">
    <property type="entry name" value="CBS-domain pair"/>
    <property type="match status" value="1"/>
</dbReference>
<keyword evidence="2" id="KW-1003">Cell membrane</keyword>
<evidence type="ECO:0000256" key="10">
    <source>
        <dbReference type="SAM" id="MobiDB-lite"/>
    </source>
</evidence>
<accession>V6M3S8</accession>
<keyword evidence="5 9" id="KW-1133">Transmembrane helix</keyword>
<evidence type="ECO:0000256" key="3">
    <source>
        <dbReference type="ARBA" id="ARBA00022692"/>
    </source>
</evidence>
<dbReference type="Gene3D" id="3.10.580.10">
    <property type="entry name" value="CBS-domain"/>
    <property type="match status" value="1"/>
</dbReference>
<dbReference type="EMBL" id="AYJU01000017">
    <property type="protein sequence ID" value="EST52987.1"/>
    <property type="molecule type" value="Genomic_DNA"/>
</dbReference>
<protein>
    <submittedName>
        <fullName evidence="14">Membrane protein</fullName>
    </submittedName>
</protein>
<comment type="subcellular location">
    <subcellularLocation>
        <location evidence="1">Cell membrane</location>
        <topology evidence="1">Multi-pass membrane protein</topology>
    </subcellularLocation>
</comment>
<evidence type="ECO:0000256" key="7">
    <source>
        <dbReference type="ARBA" id="ARBA00023136"/>
    </source>
</evidence>
<dbReference type="FunFam" id="3.10.580.10:FF:000002">
    <property type="entry name" value="Magnesium/cobalt efflux protein CorC"/>
    <property type="match status" value="1"/>
</dbReference>
<dbReference type="PROSITE" id="PS51371">
    <property type="entry name" value="CBS"/>
    <property type="match status" value="2"/>
</dbReference>
<dbReference type="PANTHER" id="PTHR43099:SF2">
    <property type="entry name" value="UPF0053 PROTEIN YRKA"/>
    <property type="match status" value="1"/>
</dbReference>
<comment type="caution">
    <text evidence="14">The sequence shown here is derived from an EMBL/GenBank/DDBJ whole genome shotgun (WGS) entry which is preliminary data.</text>
</comment>
<dbReference type="HOGENOM" id="CLU_015237_4_0_9"/>
<evidence type="ECO:0000313" key="15">
    <source>
        <dbReference type="Proteomes" id="UP000017973"/>
    </source>
</evidence>
<feature type="compositionally biased region" description="Polar residues" evidence="10">
    <location>
        <begin position="358"/>
        <end position="373"/>
    </location>
</feature>
<evidence type="ECO:0000256" key="5">
    <source>
        <dbReference type="ARBA" id="ARBA00022989"/>
    </source>
</evidence>
<dbReference type="InterPro" id="IPR051676">
    <property type="entry name" value="UPF0053_domain"/>
</dbReference>
<dbReference type="PANTHER" id="PTHR43099">
    <property type="entry name" value="UPF0053 PROTEIN YRKA"/>
    <property type="match status" value="1"/>
</dbReference>
<gene>
    <name evidence="14" type="ORF">T458_18930</name>
</gene>
<evidence type="ECO:0000256" key="6">
    <source>
        <dbReference type="ARBA" id="ARBA00023122"/>
    </source>
</evidence>
<dbReference type="PATRIC" id="fig|1408254.3.peg.3724"/>
<dbReference type="PROSITE" id="PS51846">
    <property type="entry name" value="CNNM"/>
    <property type="match status" value="1"/>
</dbReference>
<sequence>MESPIGEFALYLLLVVFLVLLNAFFVAAEYALVKVRQTRLTQLVKEGKHKRAQNAQKVTRQLDAYLSVCQLGITIASLGLGWMGEPVISSFIRPLLAWLQVPLPLAEPVSLVLAFALIAYMHIVFGELAPKTLAIQNSEHTSMSVAAPLIWSYRLVSPVIRLLNGAASLLMRLAGIGPVTKNESAHTEDEIRQLISQSHQSGHIDQTELALVDNIFSFSERLAREIMVPRPDMICLYDQDPYEKNLQVIRTFRHSRFPVARGDKDRLIGFVHASDFYLQAMSTDHRDLLTILRPLLTVPVTMEISHILRLMQKKRSQMAIVIDENGGACGLLTMEDILEELVGEIQDEFDPNERSETGIYSPNTGAPRQRSLV</sequence>
<dbReference type="InterPro" id="IPR000644">
    <property type="entry name" value="CBS_dom"/>
</dbReference>
<proteinExistence type="predicted"/>
<dbReference type="InterPro" id="IPR046342">
    <property type="entry name" value="CBS_dom_sf"/>
</dbReference>
<keyword evidence="15" id="KW-1185">Reference proteome</keyword>
<organism evidence="14 15">
    <name type="scientific">Brevibacillus panacihumi W25</name>
    <dbReference type="NCBI Taxonomy" id="1408254"/>
    <lineage>
        <taxon>Bacteria</taxon>
        <taxon>Bacillati</taxon>
        <taxon>Bacillota</taxon>
        <taxon>Bacilli</taxon>
        <taxon>Bacillales</taxon>
        <taxon>Paenibacillaceae</taxon>
        <taxon>Brevibacillus</taxon>
    </lineage>
</organism>
<name>V6M3S8_9BACL</name>